<sequence>MRCDWFANLLASPTQAVDGMTDSNELYRAAVTSGFGGEPAFMAANDYRIRLV</sequence>
<evidence type="ECO:0000313" key="1">
    <source>
        <dbReference type="EMBL" id="EMI24583.1"/>
    </source>
</evidence>
<name>M5RZ02_9BACT</name>
<protein>
    <submittedName>
        <fullName evidence="1">Uncharacterized protein</fullName>
    </submittedName>
</protein>
<evidence type="ECO:0000313" key="2">
    <source>
        <dbReference type="Proteomes" id="UP000011996"/>
    </source>
</evidence>
<organism evidence="1 2">
    <name type="scientific">Rhodopirellula europaea SH398</name>
    <dbReference type="NCBI Taxonomy" id="1263868"/>
    <lineage>
        <taxon>Bacteria</taxon>
        <taxon>Pseudomonadati</taxon>
        <taxon>Planctomycetota</taxon>
        <taxon>Planctomycetia</taxon>
        <taxon>Pirellulales</taxon>
        <taxon>Pirellulaceae</taxon>
        <taxon>Rhodopirellula</taxon>
    </lineage>
</organism>
<dbReference type="AlphaFoldDB" id="M5RZ02"/>
<dbReference type="Proteomes" id="UP000011996">
    <property type="component" value="Unassembled WGS sequence"/>
</dbReference>
<dbReference type="GeneID" id="90612448"/>
<proteinExistence type="predicted"/>
<dbReference type="STRING" id="1263868.RESH_04954"/>
<dbReference type="PATRIC" id="fig|1263868.3.peg.5384"/>
<reference evidence="1 2" key="1">
    <citation type="journal article" date="2013" name="Mar. Genomics">
        <title>Expression of sulfatases in Rhodopirellula baltica and the diversity of sulfatases in the genus Rhodopirellula.</title>
        <authorList>
            <person name="Wegner C.E."/>
            <person name="Richter-Heitmann T."/>
            <person name="Klindworth A."/>
            <person name="Klockow C."/>
            <person name="Richter M."/>
            <person name="Achstetter T."/>
            <person name="Glockner F.O."/>
            <person name="Harder J."/>
        </authorList>
    </citation>
    <scope>NUCLEOTIDE SEQUENCE [LARGE SCALE GENOMIC DNA]</scope>
    <source>
        <strain evidence="1 2">SH398</strain>
    </source>
</reference>
<dbReference type="EMBL" id="ANOF01000155">
    <property type="protein sequence ID" value="EMI24583.1"/>
    <property type="molecule type" value="Genomic_DNA"/>
</dbReference>
<dbReference type="RefSeq" id="WP_008670577.1">
    <property type="nucleotide sequence ID" value="NZ_ANOF01000155.1"/>
</dbReference>
<comment type="caution">
    <text evidence="1">The sequence shown here is derived from an EMBL/GenBank/DDBJ whole genome shotgun (WGS) entry which is preliminary data.</text>
</comment>
<gene>
    <name evidence="1" type="ORF">RESH_04954</name>
</gene>
<accession>M5RZ02</accession>